<feature type="region of interest" description="CC/SHH/C" evidence="13">
    <location>
        <begin position="88"/>
        <end position="116"/>
    </location>
</feature>
<feature type="compositionally biased region" description="Polar residues" evidence="14">
    <location>
        <begin position="987"/>
        <end position="1009"/>
    </location>
</feature>
<keyword evidence="9" id="KW-0347">Helicase</keyword>
<feature type="region of interest" description="Disordered" evidence="14">
    <location>
        <begin position="19"/>
        <end position="61"/>
    </location>
</feature>
<proteinExistence type="inferred from homology"/>
<dbReference type="Gene3D" id="3.40.50.300">
    <property type="entry name" value="P-loop containing nucleotide triphosphate hydrolases"/>
    <property type="match status" value="2"/>
</dbReference>
<feature type="domain" description="Upf1" evidence="16">
    <location>
        <begin position="66"/>
        <end position="221"/>
    </location>
</feature>
<evidence type="ECO:0000256" key="1">
    <source>
        <dbReference type="ARBA" id="ARBA00004496"/>
    </source>
</evidence>
<dbReference type="GO" id="GO:0003724">
    <property type="term" value="F:RNA helicase activity"/>
    <property type="evidence" value="ECO:0007669"/>
    <property type="project" value="InterPro"/>
</dbReference>
<feature type="region of interest" description="Disordered" evidence="14">
    <location>
        <begin position="948"/>
        <end position="975"/>
    </location>
</feature>
<keyword evidence="11" id="KW-0067">ATP-binding</keyword>
<comment type="similarity">
    <text evidence="2">Belongs to the DNA2/NAM7 helicase family.</text>
</comment>
<dbReference type="GO" id="GO:0003678">
    <property type="term" value="F:DNA helicase activity"/>
    <property type="evidence" value="ECO:0007669"/>
    <property type="project" value="UniProtKB-EC"/>
</dbReference>
<feature type="domain" description="Helicase ATP-binding" evidence="15">
    <location>
        <begin position="430"/>
        <end position="560"/>
    </location>
</feature>
<keyword evidence="17" id="KW-1185">Reference proteome</keyword>
<keyword evidence="10 13" id="KW-0862">Zinc</keyword>
<evidence type="ECO:0000313" key="18">
    <source>
        <dbReference type="WBParaSite" id="SVE_0430100.1"/>
    </source>
</evidence>
<comment type="subcellular location">
    <subcellularLocation>
        <location evidence="1">Cytoplasm</location>
    </subcellularLocation>
</comment>
<evidence type="ECO:0000256" key="8">
    <source>
        <dbReference type="ARBA" id="ARBA00022801"/>
    </source>
</evidence>
<dbReference type="GO" id="GO:0016787">
    <property type="term" value="F:hydrolase activity"/>
    <property type="evidence" value="ECO:0007669"/>
    <property type="project" value="UniProtKB-KW"/>
</dbReference>
<keyword evidence="8" id="KW-0378">Hydrolase</keyword>
<dbReference type="InterPro" id="IPR018999">
    <property type="entry name" value="UPF1_CH/ZBD"/>
</dbReference>
<evidence type="ECO:0000256" key="6">
    <source>
        <dbReference type="ARBA" id="ARBA00022741"/>
    </source>
</evidence>
<dbReference type="PROSITE" id="PS51192">
    <property type="entry name" value="HELICASE_ATP_BIND_1"/>
    <property type="match status" value="1"/>
</dbReference>
<dbReference type="InterPro" id="IPR027417">
    <property type="entry name" value="P-loop_NTPase"/>
</dbReference>
<dbReference type="CDD" id="cd18808">
    <property type="entry name" value="SF1_C_Upf1"/>
    <property type="match status" value="1"/>
</dbReference>
<dbReference type="InterPro" id="IPR040812">
    <property type="entry name" value="UPF1_1B_dom"/>
</dbReference>
<dbReference type="STRING" id="75913.A0A0K0F658"/>
<dbReference type="InterPro" id="IPR047187">
    <property type="entry name" value="SF1_C_Upf1"/>
</dbReference>
<dbReference type="InterPro" id="IPR045055">
    <property type="entry name" value="DNA2/NAM7-like"/>
</dbReference>
<dbReference type="Pfam" id="PF09416">
    <property type="entry name" value="UPF1_Zn_bind"/>
    <property type="match status" value="1"/>
</dbReference>
<comment type="catalytic activity">
    <reaction evidence="12">
        <text>ATP + H2O = ADP + phosphate + H(+)</text>
        <dbReference type="Rhea" id="RHEA:13065"/>
        <dbReference type="ChEBI" id="CHEBI:15377"/>
        <dbReference type="ChEBI" id="CHEBI:15378"/>
        <dbReference type="ChEBI" id="CHEBI:30616"/>
        <dbReference type="ChEBI" id="CHEBI:43474"/>
        <dbReference type="ChEBI" id="CHEBI:456216"/>
        <dbReference type="EC" id="3.6.4.12"/>
    </reaction>
    <physiologicalReaction direction="left-to-right" evidence="12">
        <dbReference type="Rhea" id="RHEA:13066"/>
    </physiologicalReaction>
</comment>
<evidence type="ECO:0000256" key="3">
    <source>
        <dbReference type="ARBA" id="ARBA00012551"/>
    </source>
</evidence>
<sequence>MAAKEDGLCLSENDDYEHMAAASQDSEYEENLDLDDIDSVIDNTNNKTDEGSDDEGEYDGLLGPDFSKLPPHACRYCGIHNVNQVLQCSTCEKWFCNGKGITTGAHILQHMIRAQHREINFHKEAELGDSVLECYQCGVKNIFLLGFVPAKNDNVIVVLCRNCSSMATKSANWCADEWHCLIEERSLLPWIAKVPTVKERIKSFRITTAQIKALEELWRVNPSADISDLHKPGLDEAVEPVQRTYKDAYNYRRILAPLIRLEADYDKAAKEALKPTVSNVKWDYAKNKKILATFQIQELLTSGIKLMIGDELKLKHNQTLLGTTWECHGHLIKVPDHHSEDFVLEFDESFHLPSAKRIIYTVEFIWNATSYTRMYNALDTLAQKPNCVSSYIYEKLMGHPTSEALLNVKLPKSFNVPGLPDLNHSQVNAVRQALRKPLTLIQGPPGTGKTVCSANLIYHLVHQRKGKILVCAPSNIAVDQLAEKLHQTKLKVIRLCAKGREDVQSPVAFLSLHNQLKTLTQDTDLQTLLRMKEEGGGLSATDESRLKIIIKAKEKVLLSKADVICCTCVCAADSRISFLKFKSVLIDECSQATEPEIMVSVVKARSQLILVGDHCQLGPVVMCEKANAAGFSQTLFERLMLNGNVPIRLQVQYRMHPAMSAFPSNVFYEGSLQNGVTSSDRILSNLTFQWPVPNKPIIFWHTDGTEELSPTGTSYLNRAEAINVELLATMFLNSGVRPEQIGIITPYGGQRAYIVQHMHACGTLHYKLYNEIEVANVDAFQGREKDLIIVSCVRSNENNGIGFLSDPRRLNVALTRSKYGLVIIGNAKVLSKNILWNHLLLNYREQGCFMDGHINNLRPSQIPLPKERSLIEFFKKHTRFVSPALSMTEPVKLQTVDLTKSYPTGMQNPNSFIFQNTHPSATYQPFVFRQPTLGQVNGFQNAIQSQCENTRQGVNKRTKNNHSNSRSGSSYSQRGNDMLSQEMEYGTLQSQEMSQTSISFSRMSESQMSGPFDIEPNMSQIARDLNGLMLSEDSKI</sequence>
<reference evidence="17" key="1">
    <citation type="submission" date="2014-07" db="EMBL/GenBank/DDBJ databases">
        <authorList>
            <person name="Martin A.A"/>
            <person name="De Silva N."/>
        </authorList>
    </citation>
    <scope>NUCLEOTIDE SEQUENCE</scope>
</reference>
<dbReference type="GO" id="GO:0000184">
    <property type="term" value="P:nuclear-transcribed mRNA catabolic process, nonsense-mediated decay"/>
    <property type="evidence" value="ECO:0007669"/>
    <property type="project" value="InterPro"/>
</dbReference>
<dbReference type="AlphaFoldDB" id="A0A0K0F658"/>
<dbReference type="WBParaSite" id="SVE_0430100.1">
    <property type="protein sequence ID" value="SVE_0430100.1"/>
    <property type="gene ID" value="SVE_0430100"/>
</dbReference>
<dbReference type="GO" id="GO:0005524">
    <property type="term" value="F:ATP binding"/>
    <property type="evidence" value="ECO:0007669"/>
    <property type="project" value="UniProtKB-KW"/>
</dbReference>
<evidence type="ECO:0000256" key="10">
    <source>
        <dbReference type="ARBA" id="ARBA00022833"/>
    </source>
</evidence>
<accession>A0A0K0F658</accession>
<dbReference type="PROSITE" id="PS51997">
    <property type="entry name" value="UPF1_CH_RICH"/>
    <property type="match status" value="1"/>
</dbReference>
<keyword evidence="5 13" id="KW-0479">Metal-binding</keyword>
<dbReference type="CDD" id="cd21400">
    <property type="entry name" value="ZBD_UPF1-like"/>
    <property type="match status" value="1"/>
</dbReference>
<evidence type="ECO:0000256" key="4">
    <source>
        <dbReference type="ARBA" id="ARBA00022490"/>
    </source>
</evidence>
<evidence type="ECO:0000256" key="9">
    <source>
        <dbReference type="ARBA" id="ARBA00022806"/>
    </source>
</evidence>
<evidence type="ECO:0000256" key="5">
    <source>
        <dbReference type="ARBA" id="ARBA00022723"/>
    </source>
</evidence>
<dbReference type="GO" id="GO:0008270">
    <property type="term" value="F:zinc ion binding"/>
    <property type="evidence" value="ECO:0007669"/>
    <property type="project" value="UniProtKB-UniRule"/>
</dbReference>
<keyword evidence="6" id="KW-0547">Nucleotide-binding</keyword>
<dbReference type="Pfam" id="PF18141">
    <property type="entry name" value="UPF1_1B_dom"/>
    <property type="match status" value="1"/>
</dbReference>
<dbReference type="InterPro" id="IPR014001">
    <property type="entry name" value="Helicase_ATP-bd"/>
</dbReference>
<dbReference type="PANTHER" id="PTHR10887:SF364">
    <property type="entry name" value="REGULATOR OF NONSENSE TRANSCRIPTS 1"/>
    <property type="match status" value="1"/>
</dbReference>
<organism evidence="17 18">
    <name type="scientific">Strongyloides venezuelensis</name>
    <name type="common">Threadworm</name>
    <dbReference type="NCBI Taxonomy" id="75913"/>
    <lineage>
        <taxon>Eukaryota</taxon>
        <taxon>Metazoa</taxon>
        <taxon>Ecdysozoa</taxon>
        <taxon>Nematoda</taxon>
        <taxon>Chromadorea</taxon>
        <taxon>Rhabditida</taxon>
        <taxon>Tylenchina</taxon>
        <taxon>Panagrolaimomorpha</taxon>
        <taxon>Strongyloidoidea</taxon>
        <taxon>Strongyloididae</taxon>
        <taxon>Strongyloides</taxon>
    </lineage>
</organism>
<dbReference type="Gene3D" id="6.10.140.1240">
    <property type="match status" value="1"/>
</dbReference>
<evidence type="ECO:0000259" key="15">
    <source>
        <dbReference type="PROSITE" id="PS51192"/>
    </source>
</evidence>
<evidence type="ECO:0000313" key="17">
    <source>
        <dbReference type="Proteomes" id="UP000035680"/>
    </source>
</evidence>
<evidence type="ECO:0000256" key="2">
    <source>
        <dbReference type="ARBA" id="ARBA00007913"/>
    </source>
</evidence>
<evidence type="ECO:0000256" key="14">
    <source>
        <dbReference type="SAM" id="MobiDB-lite"/>
    </source>
</evidence>
<evidence type="ECO:0000259" key="16">
    <source>
        <dbReference type="PROSITE" id="PS51997"/>
    </source>
</evidence>
<evidence type="ECO:0000256" key="12">
    <source>
        <dbReference type="ARBA" id="ARBA00048432"/>
    </source>
</evidence>
<protein>
    <recommendedName>
        <fullName evidence="3">DNA helicase</fullName>
        <ecNumber evidence="3">3.6.4.12</ecNumber>
    </recommendedName>
</protein>
<dbReference type="InterPro" id="IPR041677">
    <property type="entry name" value="DNA2/NAM7_AAA_11"/>
</dbReference>
<feature type="compositionally biased region" description="Acidic residues" evidence="14">
    <location>
        <begin position="26"/>
        <end position="39"/>
    </location>
</feature>
<feature type="compositionally biased region" description="Low complexity" evidence="14">
    <location>
        <begin position="961"/>
        <end position="975"/>
    </location>
</feature>
<keyword evidence="4" id="KW-0963">Cytoplasm</keyword>
<dbReference type="CDD" id="cd18039">
    <property type="entry name" value="DEXXQc_UPF1"/>
    <property type="match status" value="1"/>
</dbReference>
<dbReference type="PANTHER" id="PTHR10887">
    <property type="entry name" value="DNA2/NAM7 HELICASE FAMILY"/>
    <property type="match status" value="1"/>
</dbReference>
<dbReference type="SUPFAM" id="SSF52540">
    <property type="entry name" value="P-loop containing nucleoside triphosphate hydrolases"/>
    <property type="match status" value="1"/>
</dbReference>
<comment type="caution">
    <text evidence="13">Lacks conserved residue(s) required for the propagation of feature annotation.</text>
</comment>
<dbReference type="EC" id="3.6.4.12" evidence="3"/>
<dbReference type="GO" id="GO:0005737">
    <property type="term" value="C:cytoplasm"/>
    <property type="evidence" value="ECO:0007669"/>
    <property type="project" value="UniProtKB-SubCell"/>
</dbReference>
<dbReference type="InterPro" id="IPR041679">
    <property type="entry name" value="DNA2/NAM7-like_C"/>
</dbReference>
<reference evidence="18" key="2">
    <citation type="submission" date="2015-08" db="UniProtKB">
        <authorList>
            <consortium name="WormBaseParasite"/>
        </authorList>
    </citation>
    <scope>IDENTIFICATION</scope>
</reference>
<feature type="region of interest" description="C3H" evidence="13">
    <location>
        <begin position="74"/>
        <end position="106"/>
    </location>
</feature>
<name>A0A0K0F658_STRVS</name>
<evidence type="ECO:0000256" key="7">
    <source>
        <dbReference type="ARBA" id="ARBA00022771"/>
    </source>
</evidence>
<dbReference type="Proteomes" id="UP000035680">
    <property type="component" value="Unassembled WGS sequence"/>
</dbReference>
<dbReference type="CDD" id="cd21407">
    <property type="entry name" value="1B_UPF1-like"/>
    <property type="match status" value="1"/>
</dbReference>
<dbReference type="FunFam" id="3.40.50.300:FF:000097">
    <property type="entry name" value="Regulator of nonsense transcripts 1"/>
    <property type="match status" value="1"/>
</dbReference>
<dbReference type="Gene3D" id="2.40.30.230">
    <property type="match status" value="1"/>
</dbReference>
<evidence type="ECO:0000256" key="11">
    <source>
        <dbReference type="ARBA" id="ARBA00022840"/>
    </source>
</evidence>
<dbReference type="Pfam" id="PF13087">
    <property type="entry name" value="AAA_12"/>
    <property type="match status" value="1"/>
</dbReference>
<feature type="region of interest" description="Disordered" evidence="14">
    <location>
        <begin position="987"/>
        <end position="1013"/>
    </location>
</feature>
<dbReference type="GO" id="GO:0003723">
    <property type="term" value="F:RNA binding"/>
    <property type="evidence" value="ECO:0007669"/>
    <property type="project" value="InterPro"/>
</dbReference>
<keyword evidence="7 13" id="KW-0863">Zinc-finger</keyword>
<evidence type="ECO:0000256" key="13">
    <source>
        <dbReference type="PROSITE-ProRule" id="PRU01341"/>
    </source>
</evidence>
<dbReference type="Pfam" id="PF13086">
    <property type="entry name" value="AAA_11"/>
    <property type="match status" value="2"/>
</dbReference>